<keyword evidence="9" id="KW-1185">Reference proteome</keyword>
<keyword evidence="5" id="KW-0732">Signal</keyword>
<evidence type="ECO:0000256" key="2">
    <source>
        <dbReference type="ARBA" id="ARBA00008163"/>
    </source>
</evidence>
<evidence type="ECO:0000256" key="1">
    <source>
        <dbReference type="ARBA" id="ARBA00004571"/>
    </source>
</evidence>
<dbReference type="EMBL" id="JAVRIB010000005">
    <property type="protein sequence ID" value="MDT0634484.1"/>
    <property type="molecule type" value="Genomic_DNA"/>
</dbReference>
<dbReference type="InterPro" id="IPR005017">
    <property type="entry name" value="OMPP1/FadL/TodX"/>
</dbReference>
<dbReference type="Proteomes" id="UP001251857">
    <property type="component" value="Unassembled WGS sequence"/>
</dbReference>
<accession>A0ABU3BYV8</accession>
<evidence type="ECO:0000256" key="3">
    <source>
        <dbReference type="ARBA" id="ARBA00022452"/>
    </source>
</evidence>
<evidence type="ECO:0000313" key="9">
    <source>
        <dbReference type="Proteomes" id="UP001251857"/>
    </source>
</evidence>
<evidence type="ECO:0000313" key="8">
    <source>
        <dbReference type="EMBL" id="MDT0634484.1"/>
    </source>
</evidence>
<keyword evidence="3" id="KW-1134">Transmembrane beta strand</keyword>
<evidence type="ECO:0000256" key="7">
    <source>
        <dbReference type="ARBA" id="ARBA00023237"/>
    </source>
</evidence>
<dbReference type="SUPFAM" id="SSF56935">
    <property type="entry name" value="Porins"/>
    <property type="match status" value="1"/>
</dbReference>
<gene>
    <name evidence="8" type="ORF">RM532_05905</name>
</gene>
<evidence type="ECO:0000256" key="5">
    <source>
        <dbReference type="ARBA" id="ARBA00022729"/>
    </source>
</evidence>
<evidence type="ECO:0000256" key="6">
    <source>
        <dbReference type="ARBA" id="ARBA00023136"/>
    </source>
</evidence>
<reference evidence="8 9" key="1">
    <citation type="submission" date="2023-09" db="EMBL/GenBank/DDBJ databases">
        <authorList>
            <person name="Rey-Velasco X."/>
        </authorList>
    </citation>
    <scope>NUCLEOTIDE SEQUENCE [LARGE SCALE GENOMIC DNA]</scope>
    <source>
        <strain evidence="8 9">W335</strain>
    </source>
</reference>
<dbReference type="PANTHER" id="PTHR35093">
    <property type="entry name" value="OUTER MEMBRANE PROTEIN NMB0088-RELATED"/>
    <property type="match status" value="1"/>
</dbReference>
<evidence type="ECO:0000256" key="4">
    <source>
        <dbReference type="ARBA" id="ARBA00022692"/>
    </source>
</evidence>
<dbReference type="RefSeq" id="WP_311652263.1">
    <property type="nucleotide sequence ID" value="NZ_JAVRIB010000005.1"/>
</dbReference>
<proteinExistence type="inferred from homology"/>
<comment type="caution">
    <text evidence="8">The sequence shown here is derived from an EMBL/GenBank/DDBJ whole genome shotgun (WGS) entry which is preliminary data.</text>
</comment>
<dbReference type="Gene3D" id="2.40.160.60">
    <property type="entry name" value="Outer membrane protein transport protein (OMPP1/FadL/TodX)"/>
    <property type="match status" value="1"/>
</dbReference>
<keyword evidence="6" id="KW-0472">Membrane</keyword>
<keyword evidence="4" id="KW-0812">Transmembrane</keyword>
<sequence>MPLLLIASSVHATFIVAPHTAGRDADLSGNTVASPEDAGSAQYVNPAGVVGAPSSQTMLALAAMNFTARYTDDSRGYRSTSSETPLLLNFWYGLGEWNGWHMGVGTYGSVGTAFDFASDPSNGQTSPYVGKLMVLNLGFNMGRAITDDLRFGFQITPRYGKQSLETPTPAGDVDFDIDGFGIVGSLGLVYDVSDTLSLGLTYQSTGLVDMDGDGTVGGQRENVEHDLHTPQNVTAGAAYQWSDKTRVMAQLKWTDYNDFERGDVEFENTAALNQPFIADTKNRIRWGLGLEHEVVPDSWLRVSFSYESWMIEDSSLRPYLFDNRDLMLMAGYEIRYETLSLGFIGGYADLSERSVTASQNPVTPGNYGGNTDIMAGVRITWHR</sequence>
<name>A0ABU3BYV8_9GAMM</name>
<comment type="similarity">
    <text evidence="2">Belongs to the OmpP1/FadL family.</text>
</comment>
<protein>
    <submittedName>
        <fullName evidence="8">Outer membrane protein transport protein</fullName>
    </submittedName>
</protein>
<organism evidence="8 9">
    <name type="scientific">Spectribacter hydrogenoxidans</name>
    <dbReference type="NCBI Taxonomy" id="3075608"/>
    <lineage>
        <taxon>Bacteria</taxon>
        <taxon>Pseudomonadati</taxon>
        <taxon>Pseudomonadota</taxon>
        <taxon>Gammaproteobacteria</taxon>
        <taxon>Salinisphaerales</taxon>
        <taxon>Salinisphaeraceae</taxon>
        <taxon>Spectribacter</taxon>
    </lineage>
</organism>
<keyword evidence="7" id="KW-0998">Cell outer membrane</keyword>
<dbReference type="PANTHER" id="PTHR35093:SF8">
    <property type="entry name" value="OUTER MEMBRANE PROTEIN NMB0088-RELATED"/>
    <property type="match status" value="1"/>
</dbReference>
<dbReference type="Pfam" id="PF03349">
    <property type="entry name" value="Toluene_X"/>
    <property type="match status" value="1"/>
</dbReference>
<comment type="subcellular location">
    <subcellularLocation>
        <location evidence="1">Cell outer membrane</location>
        <topology evidence="1">Multi-pass membrane protein</topology>
    </subcellularLocation>
</comment>